<evidence type="ECO:0000256" key="3">
    <source>
        <dbReference type="ARBA" id="ARBA00023163"/>
    </source>
</evidence>
<keyword evidence="3" id="KW-0804">Transcription</keyword>
<dbReference type="SUPFAM" id="SSF46689">
    <property type="entry name" value="Homeodomain-like"/>
    <property type="match status" value="1"/>
</dbReference>
<dbReference type="PANTHER" id="PTHR30055">
    <property type="entry name" value="HTH-TYPE TRANSCRIPTIONAL REGULATOR RUTR"/>
    <property type="match status" value="1"/>
</dbReference>
<dbReference type="Proteomes" id="UP001501444">
    <property type="component" value="Unassembled WGS sequence"/>
</dbReference>
<evidence type="ECO:0000256" key="2">
    <source>
        <dbReference type="ARBA" id="ARBA00023125"/>
    </source>
</evidence>
<organism evidence="6 7">
    <name type="scientific">Dactylosporangium salmoneum</name>
    <dbReference type="NCBI Taxonomy" id="53361"/>
    <lineage>
        <taxon>Bacteria</taxon>
        <taxon>Bacillati</taxon>
        <taxon>Actinomycetota</taxon>
        <taxon>Actinomycetes</taxon>
        <taxon>Micromonosporales</taxon>
        <taxon>Micromonosporaceae</taxon>
        <taxon>Dactylosporangium</taxon>
    </lineage>
</organism>
<proteinExistence type="predicted"/>
<dbReference type="PRINTS" id="PR00455">
    <property type="entry name" value="HTHTETR"/>
</dbReference>
<gene>
    <name evidence="6" type="ORF">GCM10010170_098210</name>
</gene>
<accession>A0ABN3HSP1</accession>
<dbReference type="RefSeq" id="WP_344619628.1">
    <property type="nucleotide sequence ID" value="NZ_BAAARV010000105.1"/>
</dbReference>
<dbReference type="EMBL" id="BAAARV010000105">
    <property type="protein sequence ID" value="GAA2387305.1"/>
    <property type="molecule type" value="Genomic_DNA"/>
</dbReference>
<evidence type="ECO:0000313" key="6">
    <source>
        <dbReference type="EMBL" id="GAA2387305.1"/>
    </source>
</evidence>
<evidence type="ECO:0000256" key="1">
    <source>
        <dbReference type="ARBA" id="ARBA00023015"/>
    </source>
</evidence>
<evidence type="ECO:0000256" key="4">
    <source>
        <dbReference type="PROSITE-ProRule" id="PRU00335"/>
    </source>
</evidence>
<keyword evidence="1" id="KW-0805">Transcription regulation</keyword>
<dbReference type="InterPro" id="IPR001647">
    <property type="entry name" value="HTH_TetR"/>
</dbReference>
<dbReference type="Pfam" id="PF00440">
    <property type="entry name" value="TetR_N"/>
    <property type="match status" value="1"/>
</dbReference>
<dbReference type="PANTHER" id="PTHR30055:SF234">
    <property type="entry name" value="HTH-TYPE TRANSCRIPTIONAL REGULATOR BETI"/>
    <property type="match status" value="1"/>
</dbReference>
<keyword evidence="7" id="KW-1185">Reference proteome</keyword>
<name>A0ABN3HSP1_9ACTN</name>
<dbReference type="Gene3D" id="1.10.357.10">
    <property type="entry name" value="Tetracycline Repressor, domain 2"/>
    <property type="match status" value="1"/>
</dbReference>
<dbReference type="PROSITE" id="PS50977">
    <property type="entry name" value="HTH_TETR_2"/>
    <property type="match status" value="1"/>
</dbReference>
<dbReference type="InterPro" id="IPR050109">
    <property type="entry name" value="HTH-type_TetR-like_transc_reg"/>
</dbReference>
<feature type="domain" description="HTH tetR-type" evidence="5">
    <location>
        <begin position="18"/>
        <end position="78"/>
    </location>
</feature>
<feature type="DNA-binding region" description="H-T-H motif" evidence="4">
    <location>
        <begin position="41"/>
        <end position="60"/>
    </location>
</feature>
<protein>
    <submittedName>
        <fullName evidence="6">TetR family transcriptional regulator</fullName>
    </submittedName>
</protein>
<evidence type="ECO:0000313" key="7">
    <source>
        <dbReference type="Proteomes" id="UP001501444"/>
    </source>
</evidence>
<keyword evidence="2 4" id="KW-0238">DNA-binding</keyword>
<reference evidence="6 7" key="1">
    <citation type="journal article" date="2019" name="Int. J. Syst. Evol. Microbiol.">
        <title>The Global Catalogue of Microorganisms (GCM) 10K type strain sequencing project: providing services to taxonomists for standard genome sequencing and annotation.</title>
        <authorList>
            <consortium name="The Broad Institute Genomics Platform"/>
            <consortium name="The Broad Institute Genome Sequencing Center for Infectious Disease"/>
            <person name="Wu L."/>
            <person name="Ma J."/>
        </authorList>
    </citation>
    <scope>NUCLEOTIDE SEQUENCE [LARGE SCALE GENOMIC DNA]</scope>
    <source>
        <strain evidence="6 7">JCM 3272</strain>
    </source>
</reference>
<sequence length="206" mass="22511">MVSSASPEALTLRERKKIQTRTTLWNTAIDLFVRHGFDNVSVAQIAAAAEVSKMTFFNYFPTKEDLVVGPMSEHTNEMAETVRNRAPGETPVEALHRHFLDGLARRDPVTGLCDRPHVLAVQRLIHETPSLTSRALTVLVQMQNGLAEALGPTFKDRATAAIISGARDALTMENTRRLLAGESSDAVYPDAVANANEAFTLLKTGL</sequence>
<comment type="caution">
    <text evidence="6">The sequence shown here is derived from an EMBL/GenBank/DDBJ whole genome shotgun (WGS) entry which is preliminary data.</text>
</comment>
<dbReference type="InterPro" id="IPR009057">
    <property type="entry name" value="Homeodomain-like_sf"/>
</dbReference>
<evidence type="ECO:0000259" key="5">
    <source>
        <dbReference type="PROSITE" id="PS50977"/>
    </source>
</evidence>